<evidence type="ECO:0000313" key="7">
    <source>
        <dbReference type="Proteomes" id="UP001501577"/>
    </source>
</evidence>
<dbReference type="InterPro" id="IPR051054">
    <property type="entry name" value="SorC_transcr_regulators"/>
</dbReference>
<protein>
    <submittedName>
        <fullName evidence="6">Sugar-binding transcriptional regulator</fullName>
    </submittedName>
</protein>
<reference evidence="7" key="1">
    <citation type="journal article" date="2019" name="Int. J. Syst. Evol. Microbiol.">
        <title>The Global Catalogue of Microorganisms (GCM) 10K type strain sequencing project: providing services to taxonomists for standard genome sequencing and annotation.</title>
        <authorList>
            <consortium name="The Broad Institute Genomics Platform"/>
            <consortium name="The Broad Institute Genome Sequencing Center for Infectious Disease"/>
            <person name="Wu L."/>
            <person name="Ma J."/>
        </authorList>
    </citation>
    <scope>NUCLEOTIDE SEQUENCE [LARGE SCALE GENOMIC DNA]</scope>
    <source>
        <strain evidence="7">JCM 8736</strain>
    </source>
</reference>
<dbReference type="InterPro" id="IPR007324">
    <property type="entry name" value="Sugar-bd_dom_put"/>
</dbReference>
<comment type="caution">
    <text evidence="6">The sequence shown here is derived from an EMBL/GenBank/DDBJ whole genome shotgun (WGS) entry which is preliminary data.</text>
</comment>
<dbReference type="SUPFAM" id="SSF100950">
    <property type="entry name" value="NagB/RpiA/CoA transferase-like"/>
    <property type="match status" value="1"/>
</dbReference>
<organism evidence="6 7">
    <name type="scientific">Tetragenococcus solitarius</name>
    <dbReference type="NCBI Taxonomy" id="71453"/>
    <lineage>
        <taxon>Bacteria</taxon>
        <taxon>Bacillati</taxon>
        <taxon>Bacillota</taxon>
        <taxon>Bacilli</taxon>
        <taxon>Lactobacillales</taxon>
        <taxon>Enterococcaceae</taxon>
        <taxon>Tetragenococcus</taxon>
    </lineage>
</organism>
<dbReference type="RefSeq" id="WP_068710531.1">
    <property type="nucleotide sequence ID" value="NZ_BAAAXQ010000073.1"/>
</dbReference>
<comment type="similarity">
    <text evidence="1">Belongs to the SorC transcriptional regulatory family.</text>
</comment>
<evidence type="ECO:0000256" key="3">
    <source>
        <dbReference type="ARBA" id="ARBA00023125"/>
    </source>
</evidence>
<evidence type="ECO:0000259" key="5">
    <source>
        <dbReference type="Pfam" id="PF04198"/>
    </source>
</evidence>
<feature type="domain" description="Sugar-binding" evidence="5">
    <location>
        <begin position="66"/>
        <end position="314"/>
    </location>
</feature>
<keyword evidence="7" id="KW-1185">Reference proteome</keyword>
<gene>
    <name evidence="6" type="ORF">GCM10019998_21720</name>
</gene>
<accession>A0ABP6KZ28</accession>
<dbReference type="Gene3D" id="1.10.10.60">
    <property type="entry name" value="Homeodomain-like"/>
    <property type="match status" value="1"/>
</dbReference>
<dbReference type="Gene3D" id="3.40.50.1360">
    <property type="match status" value="1"/>
</dbReference>
<evidence type="ECO:0000313" key="6">
    <source>
        <dbReference type="EMBL" id="GAA3024865.1"/>
    </source>
</evidence>
<evidence type="ECO:0000256" key="4">
    <source>
        <dbReference type="ARBA" id="ARBA00023163"/>
    </source>
</evidence>
<dbReference type="Pfam" id="PF04198">
    <property type="entry name" value="Sugar-bind"/>
    <property type="match status" value="1"/>
</dbReference>
<dbReference type="EMBL" id="BAAAXQ010000073">
    <property type="protein sequence ID" value="GAA3024865.1"/>
    <property type="molecule type" value="Genomic_DNA"/>
</dbReference>
<keyword evidence="4" id="KW-0804">Transcription</keyword>
<dbReference type="PANTHER" id="PTHR34294">
    <property type="entry name" value="TRANSCRIPTIONAL REGULATOR-RELATED"/>
    <property type="match status" value="1"/>
</dbReference>
<dbReference type="PANTHER" id="PTHR34294:SF1">
    <property type="entry name" value="TRANSCRIPTIONAL REGULATOR LSRR"/>
    <property type="match status" value="1"/>
</dbReference>
<keyword evidence="3" id="KW-0238">DNA-binding</keyword>
<dbReference type="InterPro" id="IPR037171">
    <property type="entry name" value="NagB/RpiA_transferase-like"/>
</dbReference>
<name>A0ABP6KZ28_9ENTE</name>
<evidence type="ECO:0000256" key="1">
    <source>
        <dbReference type="ARBA" id="ARBA00010466"/>
    </source>
</evidence>
<dbReference type="Proteomes" id="UP001501577">
    <property type="component" value="Unassembled WGS sequence"/>
</dbReference>
<proteinExistence type="inferred from homology"/>
<keyword evidence="2" id="KW-0805">Transcription regulation</keyword>
<evidence type="ECO:0000256" key="2">
    <source>
        <dbReference type="ARBA" id="ARBA00023015"/>
    </source>
</evidence>
<sequence>MVQKDENAKLKQAMTVAKLYYEENLGQAAIAEKLQISRPTISRLLQVAKESGLVKIHVENPFVDFQTLAHVLSEKYQMEIRVVPDQYESQMTMLERLGAYAAAYLINIVQPTDIIGIGWGKTIHAVTTHLEKQDILGVQAVQLKGSFSFGHEKTYAYESINALADAFNTQPQHLPLPTFFDNLTTKKLVEQDRYIRSILDLGKQANIALFTVGSVRKDALLFNLGYLDEKQKANLQQKAVGDVVSRFIDEKGRLVDLELDRRTVGIELDELKKKEHSILVAGGAKKAAAVHAVLRAGYANQGIFDSVLAQKLMNDLN</sequence>